<reference evidence="1 2" key="1">
    <citation type="submission" date="2024-10" db="EMBL/GenBank/DDBJ databases">
        <title>The Natural Products Discovery Center: Release of the First 8490 Sequenced Strains for Exploring Actinobacteria Biosynthetic Diversity.</title>
        <authorList>
            <person name="Kalkreuter E."/>
            <person name="Kautsar S.A."/>
            <person name="Yang D."/>
            <person name="Bader C.D."/>
            <person name="Teijaro C.N."/>
            <person name="Fluegel L."/>
            <person name="Davis C.M."/>
            <person name="Simpson J.R."/>
            <person name="Lauterbach L."/>
            <person name="Steele A.D."/>
            <person name="Gui C."/>
            <person name="Meng S."/>
            <person name="Li G."/>
            <person name="Viehrig K."/>
            <person name="Ye F."/>
            <person name="Su P."/>
            <person name="Kiefer A.F."/>
            <person name="Nichols A."/>
            <person name="Cepeda A.J."/>
            <person name="Yan W."/>
            <person name="Fan B."/>
            <person name="Jiang Y."/>
            <person name="Adhikari A."/>
            <person name="Zheng C.-J."/>
            <person name="Schuster L."/>
            <person name="Cowan T.M."/>
            <person name="Smanski M.J."/>
            <person name="Chevrette M.G."/>
            <person name="De Carvalho L.P.S."/>
            <person name="Shen B."/>
        </authorList>
    </citation>
    <scope>NUCLEOTIDE SEQUENCE [LARGE SCALE GENOMIC DNA]</scope>
    <source>
        <strain evidence="1 2">NPDC002593</strain>
    </source>
</reference>
<dbReference type="EMBL" id="JBIAQY010000002">
    <property type="protein sequence ID" value="MFF3567645.1"/>
    <property type="molecule type" value="Genomic_DNA"/>
</dbReference>
<name>A0ABW6RUF8_9NOCA</name>
<gene>
    <name evidence="1" type="ORF">ACFYXQ_07645</name>
</gene>
<accession>A0ABW6RUF8</accession>
<dbReference type="RefSeq" id="WP_169542020.1">
    <property type="nucleotide sequence ID" value="NZ_JBIAQY010000002.1"/>
</dbReference>
<dbReference type="Proteomes" id="UP001601992">
    <property type="component" value="Unassembled WGS sequence"/>
</dbReference>
<protein>
    <submittedName>
        <fullName evidence="1">Uncharacterized protein</fullName>
    </submittedName>
</protein>
<sequence length="55" mass="6205">MTKIDDTHSERNSEQFQPLSATIQRQFCTPRCATATIGEDALRDHTATVRQRLGT</sequence>
<keyword evidence="2" id="KW-1185">Reference proteome</keyword>
<organism evidence="1 2">
    <name type="scientific">Nocardia jiangxiensis</name>
    <dbReference type="NCBI Taxonomy" id="282685"/>
    <lineage>
        <taxon>Bacteria</taxon>
        <taxon>Bacillati</taxon>
        <taxon>Actinomycetota</taxon>
        <taxon>Actinomycetes</taxon>
        <taxon>Mycobacteriales</taxon>
        <taxon>Nocardiaceae</taxon>
        <taxon>Nocardia</taxon>
    </lineage>
</organism>
<evidence type="ECO:0000313" key="2">
    <source>
        <dbReference type="Proteomes" id="UP001601992"/>
    </source>
</evidence>
<proteinExistence type="predicted"/>
<evidence type="ECO:0000313" key="1">
    <source>
        <dbReference type="EMBL" id="MFF3567645.1"/>
    </source>
</evidence>
<comment type="caution">
    <text evidence="1">The sequence shown here is derived from an EMBL/GenBank/DDBJ whole genome shotgun (WGS) entry which is preliminary data.</text>
</comment>